<dbReference type="Gene3D" id="3.40.50.720">
    <property type="entry name" value="NAD(P)-binding Rossmann-like Domain"/>
    <property type="match status" value="1"/>
</dbReference>
<dbReference type="PANTHER" id="PTHR42760">
    <property type="entry name" value="SHORT-CHAIN DEHYDROGENASES/REDUCTASES FAMILY MEMBER"/>
    <property type="match status" value="1"/>
</dbReference>
<keyword evidence="2" id="KW-0521">NADP</keyword>
<dbReference type="Proteomes" id="UP000240883">
    <property type="component" value="Unassembled WGS sequence"/>
</dbReference>
<dbReference type="EMBL" id="KZ678150">
    <property type="protein sequence ID" value="PSN60214.1"/>
    <property type="molecule type" value="Genomic_DNA"/>
</dbReference>
<name>A0A2T2N478_CORCC</name>
<dbReference type="AlphaFoldDB" id="A0A2T2N478"/>
<proteinExistence type="inferred from homology"/>
<reference evidence="3 4" key="1">
    <citation type="journal article" date="2018" name="Front. Microbiol.">
        <title>Genome-Wide Analysis of Corynespora cassiicola Leaf Fall Disease Putative Effectors.</title>
        <authorList>
            <person name="Lopez D."/>
            <person name="Ribeiro S."/>
            <person name="Label P."/>
            <person name="Fumanal B."/>
            <person name="Venisse J.S."/>
            <person name="Kohler A."/>
            <person name="de Oliveira R.R."/>
            <person name="Labutti K."/>
            <person name="Lipzen A."/>
            <person name="Lail K."/>
            <person name="Bauer D."/>
            <person name="Ohm R.A."/>
            <person name="Barry K.W."/>
            <person name="Spatafora J."/>
            <person name="Grigoriev I.V."/>
            <person name="Martin F.M."/>
            <person name="Pujade-Renaud V."/>
        </authorList>
    </citation>
    <scope>NUCLEOTIDE SEQUENCE [LARGE SCALE GENOMIC DNA]</scope>
    <source>
        <strain evidence="3 4">Philippines</strain>
    </source>
</reference>
<sequence length="284" mass="29176">MGDGIPTTPPSRNLQGKVAIITGAGCAGDGIGNGRAIAIMLAAEGCNVICLDLNLQWAEKTADMVASAPNRGRAVAFKADVTLSSDCENAVKLALEQFGRLDILVNNVGIGGAAGTAVDVDMDAWAKGLEINVSSMVQMTKYCIPAMKKNEGEIKGSIINMGSVAGLKGGTPHLLYPTSKGAVVNMTRAMSAHHATDGIRVNCVCPGMLYTPMMYAGGMSEEAREARKKRSLLGTEGNGWDAACAVVFLASDHARWITGAILPVDAGATAAVGIGLPKSASVNG</sequence>
<dbReference type="OrthoDB" id="1393670at2759"/>
<dbReference type="InterPro" id="IPR020904">
    <property type="entry name" value="Sc_DH/Rdtase_CS"/>
</dbReference>
<dbReference type="InterPro" id="IPR002347">
    <property type="entry name" value="SDR_fam"/>
</dbReference>
<dbReference type="STRING" id="1448308.A0A2T2N478"/>
<gene>
    <name evidence="3" type="ORF">BS50DRAFT_579374</name>
</gene>
<dbReference type="InterPro" id="IPR036291">
    <property type="entry name" value="NAD(P)-bd_dom_sf"/>
</dbReference>
<dbReference type="CDD" id="cd05233">
    <property type="entry name" value="SDR_c"/>
    <property type="match status" value="1"/>
</dbReference>
<dbReference type="GO" id="GO:0016616">
    <property type="term" value="F:oxidoreductase activity, acting on the CH-OH group of donors, NAD or NADP as acceptor"/>
    <property type="evidence" value="ECO:0007669"/>
    <property type="project" value="TreeGrafter"/>
</dbReference>
<organism evidence="3 4">
    <name type="scientific">Corynespora cassiicola Philippines</name>
    <dbReference type="NCBI Taxonomy" id="1448308"/>
    <lineage>
        <taxon>Eukaryota</taxon>
        <taxon>Fungi</taxon>
        <taxon>Dikarya</taxon>
        <taxon>Ascomycota</taxon>
        <taxon>Pezizomycotina</taxon>
        <taxon>Dothideomycetes</taxon>
        <taxon>Pleosporomycetidae</taxon>
        <taxon>Pleosporales</taxon>
        <taxon>Corynesporascaceae</taxon>
        <taxon>Corynespora</taxon>
    </lineage>
</organism>
<comment type="similarity">
    <text evidence="1">Belongs to the short-chain dehydrogenases/reductases (SDR) family.</text>
</comment>
<evidence type="ECO:0000313" key="4">
    <source>
        <dbReference type="Proteomes" id="UP000240883"/>
    </source>
</evidence>
<dbReference type="PANTHER" id="PTHR42760:SF122">
    <property type="entry name" value="NAD(P)-BINDING PROTEIN"/>
    <property type="match status" value="1"/>
</dbReference>
<dbReference type="GO" id="GO:0048038">
    <property type="term" value="F:quinone binding"/>
    <property type="evidence" value="ECO:0007669"/>
    <property type="project" value="TreeGrafter"/>
</dbReference>
<dbReference type="PRINTS" id="PR00080">
    <property type="entry name" value="SDRFAMILY"/>
</dbReference>
<protein>
    <submittedName>
        <fullName evidence="3">NAD(P)-binding protein</fullName>
    </submittedName>
</protein>
<evidence type="ECO:0000256" key="1">
    <source>
        <dbReference type="ARBA" id="ARBA00006484"/>
    </source>
</evidence>
<dbReference type="PROSITE" id="PS00061">
    <property type="entry name" value="ADH_SHORT"/>
    <property type="match status" value="1"/>
</dbReference>
<dbReference type="PRINTS" id="PR00081">
    <property type="entry name" value="GDHRDH"/>
</dbReference>
<keyword evidence="4" id="KW-1185">Reference proteome</keyword>
<dbReference type="GO" id="GO:0006633">
    <property type="term" value="P:fatty acid biosynthetic process"/>
    <property type="evidence" value="ECO:0007669"/>
    <property type="project" value="TreeGrafter"/>
</dbReference>
<dbReference type="Pfam" id="PF13561">
    <property type="entry name" value="adh_short_C2"/>
    <property type="match status" value="1"/>
</dbReference>
<accession>A0A2T2N478</accession>
<evidence type="ECO:0000313" key="3">
    <source>
        <dbReference type="EMBL" id="PSN60214.1"/>
    </source>
</evidence>
<dbReference type="SUPFAM" id="SSF51735">
    <property type="entry name" value="NAD(P)-binding Rossmann-fold domains"/>
    <property type="match status" value="1"/>
</dbReference>
<dbReference type="FunFam" id="3.40.50.720:FF:001190">
    <property type="entry name" value="Short-chain dehydrogenase/reductase SDR"/>
    <property type="match status" value="1"/>
</dbReference>
<evidence type="ECO:0000256" key="2">
    <source>
        <dbReference type="ARBA" id="ARBA00022857"/>
    </source>
</evidence>